<gene>
    <name evidence="3" type="ORF">Q8A49_15190</name>
</gene>
<dbReference type="InterPro" id="IPR007278">
    <property type="entry name" value="DUF397"/>
</dbReference>
<dbReference type="EMBL" id="JAUUCC010000035">
    <property type="protein sequence ID" value="MEE2051845.1"/>
    <property type="molecule type" value="Genomic_DNA"/>
</dbReference>
<proteinExistence type="predicted"/>
<evidence type="ECO:0000256" key="1">
    <source>
        <dbReference type="SAM" id="MobiDB-lite"/>
    </source>
</evidence>
<evidence type="ECO:0000313" key="3">
    <source>
        <dbReference type="EMBL" id="MEE2051845.1"/>
    </source>
</evidence>
<dbReference type="RefSeq" id="WP_330158907.1">
    <property type="nucleotide sequence ID" value="NZ_BAAAJA010000001.1"/>
</dbReference>
<evidence type="ECO:0000259" key="2">
    <source>
        <dbReference type="Pfam" id="PF04149"/>
    </source>
</evidence>
<feature type="domain" description="DUF397" evidence="2">
    <location>
        <begin position="28"/>
        <end position="78"/>
    </location>
</feature>
<feature type="region of interest" description="Disordered" evidence="1">
    <location>
        <begin position="1"/>
        <end position="37"/>
    </location>
</feature>
<dbReference type="Proteomes" id="UP001348641">
    <property type="component" value="Unassembled WGS sequence"/>
</dbReference>
<reference evidence="3 4" key="1">
    <citation type="submission" date="2023-07" db="EMBL/GenBank/DDBJ databases">
        <authorList>
            <person name="Girao M."/>
            <person name="Carvalho M.F."/>
        </authorList>
    </citation>
    <scope>NUCLEOTIDE SEQUENCE [LARGE SCALE GENOMIC DNA]</scope>
    <source>
        <strain evidence="3 4">66/93</strain>
    </source>
</reference>
<dbReference type="Pfam" id="PF04149">
    <property type="entry name" value="DUF397"/>
    <property type="match status" value="1"/>
</dbReference>
<sequence length="81" mass="8328">MDTDTPRRGPHGGVRKSRTRQAAPAVPAWSTSSHSAAETSCVEVAVSARVVRVRDSAHREGAVLGLAAPAWVALVRSAAGG</sequence>
<protein>
    <submittedName>
        <fullName evidence="3">DUF397 domain-containing protein</fullName>
    </submittedName>
</protein>
<comment type="caution">
    <text evidence="3">The sequence shown here is derived from an EMBL/GenBank/DDBJ whole genome shotgun (WGS) entry which is preliminary data.</text>
</comment>
<organism evidence="3 4">
    <name type="scientific">Nocardiopsis tropica</name>
    <dbReference type="NCBI Taxonomy" id="109330"/>
    <lineage>
        <taxon>Bacteria</taxon>
        <taxon>Bacillati</taxon>
        <taxon>Actinomycetota</taxon>
        <taxon>Actinomycetes</taxon>
        <taxon>Streptosporangiales</taxon>
        <taxon>Nocardiopsidaceae</taxon>
        <taxon>Nocardiopsis</taxon>
    </lineage>
</organism>
<feature type="compositionally biased region" description="Basic residues" evidence="1">
    <location>
        <begin position="8"/>
        <end position="19"/>
    </location>
</feature>
<evidence type="ECO:0000313" key="4">
    <source>
        <dbReference type="Proteomes" id="UP001348641"/>
    </source>
</evidence>
<accession>A0ABU7KRC4</accession>
<name>A0ABU7KRC4_9ACTN</name>